<dbReference type="InterPro" id="IPR036770">
    <property type="entry name" value="Ankyrin_rpt-contain_sf"/>
</dbReference>
<evidence type="ECO:0000256" key="1">
    <source>
        <dbReference type="ARBA" id="ARBA00022737"/>
    </source>
</evidence>
<dbReference type="InterPro" id="IPR002110">
    <property type="entry name" value="Ankyrin_rpt"/>
</dbReference>
<organism evidence="5 6">
    <name type="scientific">Steinernema glaseri</name>
    <dbReference type="NCBI Taxonomy" id="37863"/>
    <lineage>
        <taxon>Eukaryota</taxon>
        <taxon>Metazoa</taxon>
        <taxon>Ecdysozoa</taxon>
        <taxon>Nematoda</taxon>
        <taxon>Chromadorea</taxon>
        <taxon>Rhabditida</taxon>
        <taxon>Tylenchina</taxon>
        <taxon>Panagrolaimomorpha</taxon>
        <taxon>Strongyloidoidea</taxon>
        <taxon>Steinernematidae</taxon>
        <taxon>Steinernema</taxon>
    </lineage>
</organism>
<dbReference type="Pfam" id="PF00023">
    <property type="entry name" value="Ank"/>
    <property type="match status" value="1"/>
</dbReference>
<keyword evidence="1" id="KW-0677">Repeat</keyword>
<sequence>MISRRQHAPMHHVNLQDKTGKTLLIHCCAKGQVKIVEELAKNPDIDVNIGDNEGNTALIFAAQAGHTAIVHLLIQKFHTLNIDQVNKVGQSALIKAAIQGRIGCAKALLKAGADPYKRDYSRGFCALEWAEYVSRTECAHAIAHYMIEPFKSPPQKLSKATPNLKEVARVVAIPLFKEVPISRPRLNSAPIPTFKIISTDGRCSSKPPRKVRPARPSSSLA</sequence>
<dbReference type="PROSITE" id="PS50297">
    <property type="entry name" value="ANK_REP_REGION"/>
    <property type="match status" value="1"/>
</dbReference>
<evidence type="ECO:0000313" key="6">
    <source>
        <dbReference type="WBParaSite" id="L893_g11100.t1"/>
    </source>
</evidence>
<keyword evidence="5" id="KW-1185">Reference proteome</keyword>
<dbReference type="SUPFAM" id="SSF48403">
    <property type="entry name" value="Ankyrin repeat"/>
    <property type="match status" value="1"/>
</dbReference>
<evidence type="ECO:0000313" key="5">
    <source>
        <dbReference type="Proteomes" id="UP000095287"/>
    </source>
</evidence>
<evidence type="ECO:0000256" key="3">
    <source>
        <dbReference type="PROSITE-ProRule" id="PRU00023"/>
    </source>
</evidence>
<feature type="repeat" description="ANK" evidence="3">
    <location>
        <begin position="88"/>
        <end position="120"/>
    </location>
</feature>
<feature type="repeat" description="ANK" evidence="3">
    <location>
        <begin position="53"/>
        <end position="85"/>
    </location>
</feature>
<proteinExistence type="predicted"/>
<evidence type="ECO:0000256" key="4">
    <source>
        <dbReference type="SAM" id="MobiDB-lite"/>
    </source>
</evidence>
<dbReference type="WBParaSite" id="L893_g11100.t1">
    <property type="protein sequence ID" value="L893_g11100.t1"/>
    <property type="gene ID" value="L893_g11100"/>
</dbReference>
<dbReference type="Proteomes" id="UP000095287">
    <property type="component" value="Unplaced"/>
</dbReference>
<dbReference type="PANTHER" id="PTHR24173">
    <property type="entry name" value="ANKYRIN REPEAT CONTAINING"/>
    <property type="match status" value="1"/>
</dbReference>
<reference evidence="6" key="1">
    <citation type="submission" date="2016-11" db="UniProtKB">
        <authorList>
            <consortium name="WormBaseParasite"/>
        </authorList>
    </citation>
    <scope>IDENTIFICATION</scope>
</reference>
<dbReference type="SMART" id="SM00248">
    <property type="entry name" value="ANK"/>
    <property type="match status" value="3"/>
</dbReference>
<keyword evidence="2 3" id="KW-0040">ANK repeat</keyword>
<dbReference type="PROSITE" id="PS50088">
    <property type="entry name" value="ANK_REPEAT"/>
    <property type="match status" value="2"/>
</dbReference>
<dbReference type="AlphaFoldDB" id="A0A1I7XZ55"/>
<accession>A0A1I7XZ55</accession>
<dbReference type="Pfam" id="PF12796">
    <property type="entry name" value="Ank_2"/>
    <property type="match status" value="1"/>
</dbReference>
<protein>
    <submittedName>
        <fullName evidence="6">ANK_REP_REGION domain-containing protein</fullName>
    </submittedName>
</protein>
<feature type="region of interest" description="Disordered" evidence="4">
    <location>
        <begin position="198"/>
        <end position="221"/>
    </location>
</feature>
<dbReference type="PANTHER" id="PTHR24173:SF40">
    <property type="entry name" value="AGAP006757-PA"/>
    <property type="match status" value="1"/>
</dbReference>
<dbReference type="Gene3D" id="1.25.40.20">
    <property type="entry name" value="Ankyrin repeat-containing domain"/>
    <property type="match status" value="1"/>
</dbReference>
<name>A0A1I7XZ55_9BILA</name>
<evidence type="ECO:0000256" key="2">
    <source>
        <dbReference type="ARBA" id="ARBA00023043"/>
    </source>
</evidence>